<evidence type="ECO:0000313" key="5">
    <source>
        <dbReference type="EMBL" id="AOT57247.1"/>
    </source>
</evidence>
<dbReference type="GO" id="GO:0003700">
    <property type="term" value="F:DNA-binding transcription factor activity"/>
    <property type="evidence" value="ECO:0007669"/>
    <property type="project" value="InterPro"/>
</dbReference>
<keyword evidence="1" id="KW-0805">Transcription regulation</keyword>
<evidence type="ECO:0000256" key="1">
    <source>
        <dbReference type="ARBA" id="ARBA00023015"/>
    </source>
</evidence>
<keyword evidence="6" id="KW-1185">Reference proteome</keyword>
<dbReference type="SUPFAM" id="SSF46785">
    <property type="entry name" value="Winged helix' DNA-binding domain"/>
    <property type="match status" value="1"/>
</dbReference>
<sequence length="344" mass="36780">MLRFHFTREDLARTRVVATWGPLSETFFSLMTLQRQHPPPAFAGWHQRVHRTSAARHPAAALFRDEVLDLFTLTGRAASLEEGVEALRAAHPRHMEAEIDDARAGHAFYFPGAPAWTGADWGDPAHDRADRESLADFLTSYHQAAVLPHWPRVLARLQAEQAAYARILAESGVEAMLAALPGGFRWRAPVLEIGRGALVGESWLAGRGMTLVPSVFCQTRLVSNYASATDEQAPVLLFFPLVRTPADAVTLLTSGGTADLRALEALLGRTRAHALDAIGQGACSTGQLARRLSASVATASEHASVLRGTGLITTTRHGGGVLHALTLLGAALLDGAVPPPAGGR</sequence>
<dbReference type="SMART" id="SM00418">
    <property type="entry name" value="HTH_ARSR"/>
    <property type="match status" value="1"/>
</dbReference>
<keyword evidence="3" id="KW-0804">Transcription</keyword>
<dbReference type="Proteomes" id="UP000095349">
    <property type="component" value="Chromosome"/>
</dbReference>
<evidence type="ECO:0000256" key="2">
    <source>
        <dbReference type="ARBA" id="ARBA00023125"/>
    </source>
</evidence>
<feature type="domain" description="HTH arsR-type" evidence="4">
    <location>
        <begin position="261"/>
        <end position="333"/>
    </location>
</feature>
<organism evidence="5 6">
    <name type="scientific">Streptomyces rubrolavendulae</name>
    <dbReference type="NCBI Taxonomy" id="285473"/>
    <lineage>
        <taxon>Bacteria</taxon>
        <taxon>Bacillati</taxon>
        <taxon>Actinomycetota</taxon>
        <taxon>Actinomycetes</taxon>
        <taxon>Kitasatosporales</taxon>
        <taxon>Streptomycetaceae</taxon>
        <taxon>Streptomyces</taxon>
    </lineage>
</organism>
<accession>A0A1D8FVL0</accession>
<dbReference type="AlphaFoldDB" id="A0A1D8FVL0"/>
<dbReference type="InterPro" id="IPR001845">
    <property type="entry name" value="HTH_ArsR_DNA-bd_dom"/>
</dbReference>
<keyword evidence="2" id="KW-0238">DNA-binding</keyword>
<dbReference type="Gene3D" id="1.10.10.10">
    <property type="entry name" value="Winged helix-like DNA-binding domain superfamily/Winged helix DNA-binding domain"/>
    <property type="match status" value="1"/>
</dbReference>
<dbReference type="InterPro" id="IPR051011">
    <property type="entry name" value="Metal_resp_trans_reg"/>
</dbReference>
<dbReference type="RefSeq" id="WP_069974960.1">
    <property type="nucleotide sequence ID" value="NZ_CP017316.1"/>
</dbReference>
<evidence type="ECO:0000259" key="4">
    <source>
        <dbReference type="SMART" id="SM00418"/>
    </source>
</evidence>
<reference evidence="5 6" key="1">
    <citation type="submission" date="2016-09" db="EMBL/GenBank/DDBJ databases">
        <title>Streptomyces rubrolavendulae MJM4426 Genome sequencing and assembly.</title>
        <authorList>
            <person name="Kim J.-G."/>
        </authorList>
    </citation>
    <scope>NUCLEOTIDE SEQUENCE [LARGE SCALE GENOMIC DNA]</scope>
    <source>
        <strain evidence="5 6">MJM4426</strain>
    </source>
</reference>
<dbReference type="PANTHER" id="PTHR43132:SF8">
    <property type="entry name" value="HTH-TYPE TRANSCRIPTIONAL REGULATOR KMTR"/>
    <property type="match status" value="1"/>
</dbReference>
<proteinExistence type="predicted"/>
<dbReference type="OrthoDB" id="3808065at2"/>
<dbReference type="InterPro" id="IPR036388">
    <property type="entry name" value="WH-like_DNA-bd_sf"/>
</dbReference>
<evidence type="ECO:0000313" key="6">
    <source>
        <dbReference type="Proteomes" id="UP000095349"/>
    </source>
</evidence>
<dbReference type="GO" id="GO:0003677">
    <property type="term" value="F:DNA binding"/>
    <property type="evidence" value="ECO:0007669"/>
    <property type="project" value="UniProtKB-KW"/>
</dbReference>
<dbReference type="EMBL" id="CP017316">
    <property type="protein sequence ID" value="AOT57247.1"/>
    <property type="molecule type" value="Genomic_DNA"/>
</dbReference>
<dbReference type="PANTHER" id="PTHR43132">
    <property type="entry name" value="ARSENICAL RESISTANCE OPERON REPRESSOR ARSR-RELATED"/>
    <property type="match status" value="1"/>
</dbReference>
<dbReference type="InterPro" id="IPR036390">
    <property type="entry name" value="WH_DNA-bd_sf"/>
</dbReference>
<gene>
    <name evidence="5" type="ORF">A4G23_00033</name>
</gene>
<dbReference type="KEGG" id="srn:A4G23_00033"/>
<dbReference type="InterPro" id="IPR011991">
    <property type="entry name" value="ArsR-like_HTH"/>
</dbReference>
<protein>
    <submittedName>
        <fullName evidence="5">Helix-turn-helix domain protein</fullName>
    </submittedName>
</protein>
<dbReference type="CDD" id="cd00090">
    <property type="entry name" value="HTH_ARSR"/>
    <property type="match status" value="1"/>
</dbReference>
<evidence type="ECO:0000256" key="3">
    <source>
        <dbReference type="ARBA" id="ARBA00023163"/>
    </source>
</evidence>
<name>A0A1D8FVL0_9ACTN</name>
<dbReference type="STRING" id="285473.A4G23_00033"/>